<dbReference type="GO" id="GO:0000139">
    <property type="term" value="C:Golgi membrane"/>
    <property type="evidence" value="ECO:0007669"/>
    <property type="project" value="UniProtKB-SubCell"/>
</dbReference>
<evidence type="ECO:0000256" key="8">
    <source>
        <dbReference type="ARBA" id="ARBA00023136"/>
    </source>
</evidence>
<keyword evidence="6" id="KW-1133">Transmembrane helix</keyword>
<evidence type="ECO:0000313" key="11">
    <source>
        <dbReference type="Proteomes" id="UP000078561"/>
    </source>
</evidence>
<dbReference type="InParanoid" id="A0A168NGV4"/>
<dbReference type="Gene3D" id="3.90.550.10">
    <property type="entry name" value="Spore Coat Polysaccharide Biosynthesis Protein SpsA, Chain A"/>
    <property type="match status" value="1"/>
</dbReference>
<keyword evidence="8" id="KW-0472">Membrane</keyword>
<dbReference type="Pfam" id="PF11051">
    <property type="entry name" value="Mannosyl_trans3"/>
    <property type="match status" value="2"/>
</dbReference>
<dbReference type="GO" id="GO:0046354">
    <property type="term" value="P:mannan biosynthetic process"/>
    <property type="evidence" value="ECO:0007669"/>
    <property type="project" value="TreeGrafter"/>
</dbReference>
<name>A0A168NGV4_ABSGL</name>
<feature type="region of interest" description="Disordered" evidence="9">
    <location>
        <begin position="39"/>
        <end position="81"/>
    </location>
</feature>
<dbReference type="InterPro" id="IPR022751">
    <property type="entry name" value="Alpha_mannosyltransferase"/>
</dbReference>
<keyword evidence="7" id="KW-0333">Golgi apparatus</keyword>
<evidence type="ECO:0000313" key="10">
    <source>
        <dbReference type="EMBL" id="SAM00527.1"/>
    </source>
</evidence>
<keyword evidence="4" id="KW-0812">Transmembrane</keyword>
<evidence type="ECO:0000256" key="2">
    <source>
        <dbReference type="ARBA" id="ARBA00009105"/>
    </source>
</evidence>
<evidence type="ECO:0000256" key="4">
    <source>
        <dbReference type="ARBA" id="ARBA00022692"/>
    </source>
</evidence>
<keyword evidence="3" id="KW-0808">Transferase</keyword>
<keyword evidence="5" id="KW-0735">Signal-anchor</keyword>
<gene>
    <name evidence="10" type="primary">ABSGL_06215.1 scaffold 7705</name>
</gene>
<protein>
    <submittedName>
        <fullName evidence="10">Uncharacterized protein</fullName>
    </submittedName>
</protein>
<comment type="subcellular location">
    <subcellularLocation>
        <location evidence="1">Golgi apparatus membrane</location>
        <topology evidence="1">Single-pass type II membrane protein</topology>
    </subcellularLocation>
</comment>
<dbReference type="EMBL" id="LT553219">
    <property type="protein sequence ID" value="SAM00527.1"/>
    <property type="molecule type" value="Genomic_DNA"/>
</dbReference>
<dbReference type="Gene3D" id="3.40.50.1240">
    <property type="entry name" value="Phosphoglycerate mutase-like"/>
    <property type="match status" value="1"/>
</dbReference>
<sequence>MMSLSHKYRLPYLFVLFSLFFLYRYIHLGRETVSSPSSIAFETQGRPPVESVPPSSLSSQEPHDRKSACRTNSVERNTDRNHNNAHMEFWMNLPKDTLQQYQAQWQSFIRREMKKFRSPPRWFQGRGIVLVAGNGDTFHRALTTLKLLRHYGCGLPAEVWHLNDEHPDESMVAALHEVQALPRDLSDKHLIRPIDQRRNADKQFQIKAAAIINAEFEHVLYLDSDNIPTADPTYLFDHPAYQETGALFWPDFWKTHGENGIFDVLDIDCQDEWEQESGQMVINKVKSWYPLQLAWFMNHHQEIYYQFLNGDKDTFRFAWKALKHPYYMNPTFLGMAGTLTNDQFCGHTMLQYPPEDDRKPLFVHANLLKITDKVHFLHQDDSGNSGQNLIERPWEWVKQYTQGTGATWLLPEFYIGGLSRACMDFKTDQGEPMTKLTPFDTVVPRLPLSLSFSSSRINIMTSVYNHLPSQLKNRYVIARHGFSLANNAKLICSNPEIAIPATGGPLGTGYGLHEKGKTQVKESATLLSQHLYPGGNFEGDDDEPVKIFCSPFKRTVETAGIIQETLNSTTSIKVHTPEPTMALRERWYGDMDMTTDDNYPLCWQEDAAAPDHGEHSKQKVEGPRSVCDRVTRFIVEEIEPKMQGKVVILVCHGDVCQITATAFMNLEPWRHREIKHVDTADWRDTWEL</sequence>
<evidence type="ECO:0000256" key="3">
    <source>
        <dbReference type="ARBA" id="ARBA00022679"/>
    </source>
</evidence>
<dbReference type="PANTHER" id="PTHR31646">
    <property type="entry name" value="ALPHA-1,2-MANNOSYLTRANSFERASE MNN2"/>
    <property type="match status" value="1"/>
</dbReference>
<dbReference type="GO" id="GO:0000026">
    <property type="term" value="F:alpha-1,2-mannosyltransferase activity"/>
    <property type="evidence" value="ECO:0007669"/>
    <property type="project" value="TreeGrafter"/>
</dbReference>
<evidence type="ECO:0000256" key="5">
    <source>
        <dbReference type="ARBA" id="ARBA00022968"/>
    </source>
</evidence>
<evidence type="ECO:0000256" key="1">
    <source>
        <dbReference type="ARBA" id="ARBA00004323"/>
    </source>
</evidence>
<dbReference type="CDD" id="cd07067">
    <property type="entry name" value="HP_PGM_like"/>
    <property type="match status" value="1"/>
</dbReference>
<dbReference type="AlphaFoldDB" id="A0A168NGV4"/>
<dbReference type="Pfam" id="PF00300">
    <property type="entry name" value="His_Phos_1"/>
    <property type="match status" value="1"/>
</dbReference>
<dbReference type="PANTHER" id="PTHR31646:SF1">
    <property type="entry name" value="ALPHA-1,2-MANNOSYLTRANSFERASE MNN2"/>
    <property type="match status" value="1"/>
</dbReference>
<proteinExistence type="inferred from homology"/>
<dbReference type="InterPro" id="IPR029033">
    <property type="entry name" value="His_PPase_superfam"/>
</dbReference>
<accession>A0A168NGV4</accession>
<dbReference type="SUPFAM" id="SSF53448">
    <property type="entry name" value="Nucleotide-diphospho-sugar transferases"/>
    <property type="match status" value="1"/>
</dbReference>
<dbReference type="InterPro" id="IPR029044">
    <property type="entry name" value="Nucleotide-diphossugar_trans"/>
</dbReference>
<organism evidence="10">
    <name type="scientific">Absidia glauca</name>
    <name type="common">Pin mould</name>
    <dbReference type="NCBI Taxonomy" id="4829"/>
    <lineage>
        <taxon>Eukaryota</taxon>
        <taxon>Fungi</taxon>
        <taxon>Fungi incertae sedis</taxon>
        <taxon>Mucoromycota</taxon>
        <taxon>Mucoromycotina</taxon>
        <taxon>Mucoromycetes</taxon>
        <taxon>Mucorales</taxon>
        <taxon>Cunninghamellaceae</taxon>
        <taxon>Absidia</taxon>
    </lineage>
</organism>
<evidence type="ECO:0000256" key="6">
    <source>
        <dbReference type="ARBA" id="ARBA00022989"/>
    </source>
</evidence>
<feature type="compositionally biased region" description="Low complexity" evidence="9">
    <location>
        <begin position="47"/>
        <end position="60"/>
    </location>
</feature>
<dbReference type="OrthoDB" id="430354at2759"/>
<evidence type="ECO:0000256" key="9">
    <source>
        <dbReference type="SAM" id="MobiDB-lite"/>
    </source>
</evidence>
<evidence type="ECO:0000256" key="7">
    <source>
        <dbReference type="ARBA" id="ARBA00023034"/>
    </source>
</evidence>
<dbReference type="Proteomes" id="UP000078561">
    <property type="component" value="Unassembled WGS sequence"/>
</dbReference>
<reference evidence="10" key="1">
    <citation type="submission" date="2016-04" db="EMBL/GenBank/DDBJ databases">
        <authorList>
            <person name="Evans L.H."/>
            <person name="Alamgir A."/>
            <person name="Owens N."/>
            <person name="Weber N.D."/>
            <person name="Virtaneva K."/>
            <person name="Barbian K."/>
            <person name="Babar A."/>
            <person name="Rosenke K."/>
        </authorList>
    </citation>
    <scope>NUCLEOTIDE SEQUENCE [LARGE SCALE GENOMIC DNA]</scope>
    <source>
        <strain evidence="10">CBS 101.48</strain>
    </source>
</reference>
<keyword evidence="11" id="KW-1185">Reference proteome</keyword>
<dbReference type="InterPro" id="IPR013078">
    <property type="entry name" value="His_Pase_superF_clade-1"/>
</dbReference>
<dbReference type="STRING" id="4829.A0A168NGV4"/>
<comment type="similarity">
    <text evidence="2">Belongs to the MNN1/MNT family.</text>
</comment>
<dbReference type="SUPFAM" id="SSF53254">
    <property type="entry name" value="Phosphoglycerate mutase-like"/>
    <property type="match status" value="1"/>
</dbReference>